<sequence>MTVGTAASGIGAMWAWDNPVPSGQDARGRGYAPAEPAALVAFCAERGLTRVHLAAPWAADEGPVGTWFAAAARALADAGVAVTALGGDAGWLDQPGLAATWAGAALRSAGPALVGVQLDVEPWALPGWSDDVPGGSRRWLAVLDAVAASLPAGVALGVDAPWWLTTVAAPVGEGSLLDAALARVDEVVVVAFSDHADGPDGIVALAGPAVDRVRAAGRTWSVGVETDTPKVAGGAQYTFHDEGAAVLEREAARAASALGGGACVCVEHHRAWRRLLGLDGVDAAGQRT</sequence>
<dbReference type="EMBL" id="JAHBOH010000001">
    <property type="protein sequence ID" value="MBT0994490.1"/>
    <property type="molecule type" value="Genomic_DNA"/>
</dbReference>
<dbReference type="Proteomes" id="UP000722125">
    <property type="component" value="Unassembled WGS sequence"/>
</dbReference>
<keyword evidence="2" id="KW-1185">Reference proteome</keyword>
<proteinExistence type="predicted"/>
<accession>A0ABS5TZF0</accession>
<evidence type="ECO:0000313" key="2">
    <source>
        <dbReference type="Proteomes" id="UP000722125"/>
    </source>
</evidence>
<dbReference type="RefSeq" id="WP_214349604.1">
    <property type="nucleotide sequence ID" value="NZ_JAHBOH010000001.1"/>
</dbReference>
<comment type="caution">
    <text evidence="1">The sequence shown here is derived from an EMBL/GenBank/DDBJ whole genome shotgun (WGS) entry which is preliminary data.</text>
</comment>
<evidence type="ECO:0000313" key="1">
    <source>
        <dbReference type="EMBL" id="MBT0994490.1"/>
    </source>
</evidence>
<protein>
    <submittedName>
        <fullName evidence="1">Uncharacterized protein</fullName>
    </submittedName>
</protein>
<organism evidence="1 2">
    <name type="scientific">Cellulomonas fulva</name>
    <dbReference type="NCBI Taxonomy" id="2835530"/>
    <lineage>
        <taxon>Bacteria</taxon>
        <taxon>Bacillati</taxon>
        <taxon>Actinomycetota</taxon>
        <taxon>Actinomycetes</taxon>
        <taxon>Micrococcales</taxon>
        <taxon>Cellulomonadaceae</taxon>
        <taxon>Cellulomonas</taxon>
    </lineage>
</organism>
<gene>
    <name evidence="1" type="ORF">KIN34_09345</name>
</gene>
<reference evidence="1 2" key="1">
    <citation type="submission" date="2021-05" db="EMBL/GenBank/DDBJ databases">
        <title>Description of Cellulomonas sp. DKR-3 sp. nov.</title>
        <authorList>
            <person name="Dahal R.H."/>
            <person name="Chaudhary D.K."/>
        </authorList>
    </citation>
    <scope>NUCLEOTIDE SEQUENCE [LARGE SCALE GENOMIC DNA]</scope>
    <source>
        <strain evidence="1 2">DKR-3</strain>
    </source>
</reference>
<name>A0ABS5TZF0_9CELL</name>